<organism evidence="7 8">
    <name type="scientific">Streptomyces fodineus</name>
    <dbReference type="NCBI Taxonomy" id="1904616"/>
    <lineage>
        <taxon>Bacteria</taxon>
        <taxon>Bacillati</taxon>
        <taxon>Actinomycetota</taxon>
        <taxon>Actinomycetes</taxon>
        <taxon>Kitasatosporales</taxon>
        <taxon>Streptomycetaceae</taxon>
        <taxon>Streptomyces</taxon>
    </lineage>
</organism>
<reference evidence="8" key="1">
    <citation type="submission" date="2016-09" db="EMBL/GenBank/DDBJ databases">
        <title>Streptomyces puniciscabiei strain:TW1S1 Genome sequencing and assembly.</title>
        <authorList>
            <person name="Kim M.-K."/>
            <person name="Kim S.B."/>
        </authorList>
    </citation>
    <scope>NUCLEOTIDE SEQUENCE [LARGE SCALE GENOMIC DNA]</scope>
    <source>
        <strain evidence="8">TW1S1</strain>
    </source>
</reference>
<evidence type="ECO:0000256" key="2">
    <source>
        <dbReference type="ARBA" id="ARBA00009142"/>
    </source>
</evidence>
<dbReference type="PANTHER" id="PTHR43701:SF2">
    <property type="entry name" value="MEMBRANE TRANSPORTER PROTEIN YJNA-RELATED"/>
    <property type="match status" value="1"/>
</dbReference>
<dbReference type="EMBL" id="CP017248">
    <property type="protein sequence ID" value="AOR30014.1"/>
    <property type="molecule type" value="Genomic_DNA"/>
</dbReference>
<accession>A0A1D7Y356</accession>
<comment type="subcellular location">
    <subcellularLocation>
        <location evidence="6">Cell membrane</location>
        <topology evidence="6">Multi-pass membrane protein</topology>
    </subcellularLocation>
    <subcellularLocation>
        <location evidence="1">Membrane</location>
        <topology evidence="1">Multi-pass membrane protein</topology>
    </subcellularLocation>
</comment>
<dbReference type="PANTHER" id="PTHR43701">
    <property type="entry name" value="MEMBRANE TRANSPORTER PROTEIN MJ0441-RELATED"/>
    <property type="match status" value="1"/>
</dbReference>
<evidence type="ECO:0000256" key="3">
    <source>
        <dbReference type="ARBA" id="ARBA00022692"/>
    </source>
</evidence>
<dbReference type="GO" id="GO:0005886">
    <property type="term" value="C:plasma membrane"/>
    <property type="evidence" value="ECO:0007669"/>
    <property type="project" value="UniProtKB-SubCell"/>
</dbReference>
<feature type="transmembrane region" description="Helical" evidence="6">
    <location>
        <begin position="137"/>
        <end position="164"/>
    </location>
</feature>
<sequence length="248" mass="24064">MSSLVLALAAGALIGLALGGLGGGGSVLAVPALIYLLGFTPVSATTAGLVIVALTSATALSAHARDGHVRWGAGLLFAAAGIGPAMLGSALAAQLPAGALQAAFAMVAAVAAVRMLRPGPEDSDTRRIRPGHAAAAGAGLGAVTGVLGVGGGFLAVPALVAVLGVRMREAVGTSLLVITVNSLAALALRGGTADRLDWGVVGPFAGAAVLGAWDGRRLAAKAQPKTLQRAFALALLAVAAFMFGDAVV</sequence>
<evidence type="ECO:0000256" key="4">
    <source>
        <dbReference type="ARBA" id="ARBA00022989"/>
    </source>
</evidence>
<comment type="similarity">
    <text evidence="2 6">Belongs to the 4-toluene sulfonate uptake permease (TSUP) (TC 2.A.102) family.</text>
</comment>
<gene>
    <name evidence="7" type="ORF">BFF78_02020</name>
</gene>
<name>A0A1D7Y356_9ACTN</name>
<evidence type="ECO:0000256" key="1">
    <source>
        <dbReference type="ARBA" id="ARBA00004141"/>
    </source>
</evidence>
<dbReference type="Pfam" id="PF01925">
    <property type="entry name" value="TauE"/>
    <property type="match status" value="1"/>
</dbReference>
<evidence type="ECO:0000313" key="7">
    <source>
        <dbReference type="EMBL" id="AOR30014.1"/>
    </source>
</evidence>
<keyword evidence="4 6" id="KW-1133">Transmembrane helix</keyword>
<dbReference type="AlphaFoldDB" id="A0A1D7Y356"/>
<keyword evidence="6" id="KW-1003">Cell membrane</keyword>
<dbReference type="KEGG" id="spun:BFF78_02020"/>
<evidence type="ECO:0000256" key="5">
    <source>
        <dbReference type="ARBA" id="ARBA00023136"/>
    </source>
</evidence>
<dbReference type="InterPro" id="IPR002781">
    <property type="entry name" value="TM_pro_TauE-like"/>
</dbReference>
<dbReference type="InterPro" id="IPR051598">
    <property type="entry name" value="TSUP/Inactive_protease-like"/>
</dbReference>
<feature type="transmembrane region" description="Helical" evidence="6">
    <location>
        <begin position="39"/>
        <end position="60"/>
    </location>
</feature>
<dbReference type="RefSeq" id="WP_069776668.1">
    <property type="nucleotide sequence ID" value="NZ_CP017248.1"/>
</dbReference>
<protein>
    <recommendedName>
        <fullName evidence="6">Probable membrane transporter protein</fullName>
    </recommendedName>
</protein>
<dbReference type="Proteomes" id="UP000094960">
    <property type="component" value="Chromosome"/>
</dbReference>
<proteinExistence type="inferred from homology"/>
<evidence type="ECO:0000313" key="8">
    <source>
        <dbReference type="Proteomes" id="UP000094960"/>
    </source>
</evidence>
<keyword evidence="3 6" id="KW-0812">Transmembrane</keyword>
<feature type="transmembrane region" description="Helical" evidence="6">
    <location>
        <begin position="170"/>
        <end position="188"/>
    </location>
</feature>
<feature type="transmembrane region" description="Helical" evidence="6">
    <location>
        <begin position="99"/>
        <end position="116"/>
    </location>
</feature>
<evidence type="ECO:0000256" key="6">
    <source>
        <dbReference type="RuleBase" id="RU363041"/>
    </source>
</evidence>
<keyword evidence="8" id="KW-1185">Reference proteome</keyword>
<feature type="transmembrane region" description="Helical" evidence="6">
    <location>
        <begin position="226"/>
        <end position="244"/>
    </location>
</feature>
<feature type="transmembrane region" description="Helical" evidence="6">
    <location>
        <begin position="72"/>
        <end position="93"/>
    </location>
</feature>
<keyword evidence="5 6" id="KW-0472">Membrane</keyword>